<organism evidence="3 4">
    <name type="scientific">Achaetomium macrosporum</name>
    <dbReference type="NCBI Taxonomy" id="79813"/>
    <lineage>
        <taxon>Eukaryota</taxon>
        <taxon>Fungi</taxon>
        <taxon>Dikarya</taxon>
        <taxon>Ascomycota</taxon>
        <taxon>Pezizomycotina</taxon>
        <taxon>Sordariomycetes</taxon>
        <taxon>Sordariomycetidae</taxon>
        <taxon>Sordariales</taxon>
        <taxon>Chaetomiaceae</taxon>
        <taxon>Achaetomium</taxon>
    </lineage>
</organism>
<dbReference type="EMBL" id="MU860221">
    <property type="protein sequence ID" value="KAK4236016.1"/>
    <property type="molecule type" value="Genomic_DNA"/>
</dbReference>
<evidence type="ECO:0000313" key="4">
    <source>
        <dbReference type="Proteomes" id="UP001303760"/>
    </source>
</evidence>
<evidence type="ECO:0000256" key="2">
    <source>
        <dbReference type="SAM" id="SignalP"/>
    </source>
</evidence>
<gene>
    <name evidence="3" type="ORF">C8A03DRAFT_17308</name>
</gene>
<keyword evidence="2" id="KW-0732">Signal</keyword>
<feature type="signal peptide" evidence="2">
    <location>
        <begin position="1"/>
        <end position="19"/>
    </location>
</feature>
<proteinExistence type="predicted"/>
<dbReference type="SUPFAM" id="SSF49899">
    <property type="entry name" value="Concanavalin A-like lectins/glucanases"/>
    <property type="match status" value="1"/>
</dbReference>
<evidence type="ECO:0000313" key="3">
    <source>
        <dbReference type="EMBL" id="KAK4236016.1"/>
    </source>
</evidence>
<dbReference type="GO" id="GO:0070007">
    <property type="term" value="F:glutamic-type endopeptidase activity"/>
    <property type="evidence" value="ECO:0007669"/>
    <property type="project" value="InterPro"/>
</dbReference>
<dbReference type="Pfam" id="PF01828">
    <property type="entry name" value="Peptidase_A4"/>
    <property type="match status" value="1"/>
</dbReference>
<comment type="caution">
    <text evidence="3">The sequence shown here is derived from an EMBL/GenBank/DDBJ whole genome shotgun (WGS) entry which is preliminary data.</text>
</comment>
<protein>
    <submittedName>
        <fullName evidence="3">Peptidase A4 family-domain-containing protein</fullName>
    </submittedName>
</protein>
<dbReference type="CDD" id="cd13426">
    <property type="entry name" value="Peptidase_G1"/>
    <property type="match status" value="1"/>
</dbReference>
<keyword evidence="4" id="KW-1185">Reference proteome</keyword>
<dbReference type="PANTHER" id="PTHR37536">
    <property type="entry name" value="PUTATIVE (AFU_ORTHOLOGUE AFUA_3G02970)-RELATED"/>
    <property type="match status" value="1"/>
</dbReference>
<feature type="active site" description="Proton acceptor" evidence="1">
    <location>
        <position position="205"/>
    </location>
</feature>
<dbReference type="AlphaFoldDB" id="A0AAN7C5X7"/>
<reference evidence="3" key="1">
    <citation type="journal article" date="2023" name="Mol. Phylogenet. Evol.">
        <title>Genome-scale phylogeny and comparative genomics of the fungal order Sordariales.</title>
        <authorList>
            <person name="Hensen N."/>
            <person name="Bonometti L."/>
            <person name="Westerberg I."/>
            <person name="Brannstrom I.O."/>
            <person name="Guillou S."/>
            <person name="Cros-Aarteil S."/>
            <person name="Calhoun S."/>
            <person name="Haridas S."/>
            <person name="Kuo A."/>
            <person name="Mondo S."/>
            <person name="Pangilinan J."/>
            <person name="Riley R."/>
            <person name="LaButti K."/>
            <person name="Andreopoulos B."/>
            <person name="Lipzen A."/>
            <person name="Chen C."/>
            <person name="Yan M."/>
            <person name="Daum C."/>
            <person name="Ng V."/>
            <person name="Clum A."/>
            <person name="Steindorff A."/>
            <person name="Ohm R.A."/>
            <person name="Martin F."/>
            <person name="Silar P."/>
            <person name="Natvig D.O."/>
            <person name="Lalanne C."/>
            <person name="Gautier V."/>
            <person name="Ament-Velasquez S.L."/>
            <person name="Kruys A."/>
            <person name="Hutchinson M.I."/>
            <person name="Powell A.J."/>
            <person name="Barry K."/>
            <person name="Miller A.N."/>
            <person name="Grigoriev I.V."/>
            <person name="Debuchy R."/>
            <person name="Gladieux P."/>
            <person name="Hiltunen Thoren M."/>
            <person name="Johannesson H."/>
        </authorList>
    </citation>
    <scope>NUCLEOTIDE SEQUENCE</scope>
    <source>
        <strain evidence="3">CBS 532.94</strain>
    </source>
</reference>
<dbReference type="Gene3D" id="2.60.120.700">
    <property type="entry name" value="Peptidase G1"/>
    <property type="match status" value="1"/>
</dbReference>
<dbReference type="InterPro" id="IPR038656">
    <property type="entry name" value="Peptidase_G1_sf"/>
</dbReference>
<sequence length="278" mass="29109">MKLITLIYAILVGFITVLATPTGQQLPPSALRRSRLHQHHNRLKVAISKASADDANPPAETYNGNWAGAVLTGAGYRTVTGTITLPPLRLPAGADSNVLHAVSAWVGIDGQPACPNAILQLGVDMYLNASEPSYAAWIEWYPNHSTYLTDFAMLPGDRVTLNLTAPSLSSAAFTLVNHRTGQTDRASLADQQPLLCGFSAEWMVEDFLGSNGVPLVDFGSITFTGTKFVTDSGVTGGVADAGLQGIREKADGPVVVECGKVGGDGATCVYQGPGVADA</sequence>
<dbReference type="PANTHER" id="PTHR37536:SF1">
    <property type="entry name" value="ASPERGILLOPEPSIN, PUTAITVE (AFU_ORTHOLOGUE AFUA_7G01200)"/>
    <property type="match status" value="1"/>
</dbReference>
<feature type="chain" id="PRO_5042842739" evidence="2">
    <location>
        <begin position="20"/>
        <end position="278"/>
    </location>
</feature>
<dbReference type="GO" id="GO:0006508">
    <property type="term" value="P:proteolysis"/>
    <property type="evidence" value="ECO:0007669"/>
    <property type="project" value="InterPro"/>
</dbReference>
<dbReference type="InterPro" id="IPR013320">
    <property type="entry name" value="ConA-like_dom_sf"/>
</dbReference>
<dbReference type="InterPro" id="IPR000250">
    <property type="entry name" value="Peptidase_G1"/>
</dbReference>
<dbReference type="PRINTS" id="PR00977">
    <property type="entry name" value="SCYTLDPTASE"/>
</dbReference>
<accession>A0AAN7C5X7</accession>
<evidence type="ECO:0000256" key="1">
    <source>
        <dbReference type="PIRSR" id="PIRSR600250-50"/>
    </source>
</evidence>
<dbReference type="Proteomes" id="UP001303760">
    <property type="component" value="Unassembled WGS sequence"/>
</dbReference>
<reference evidence="3" key="2">
    <citation type="submission" date="2023-05" db="EMBL/GenBank/DDBJ databases">
        <authorList>
            <consortium name="Lawrence Berkeley National Laboratory"/>
            <person name="Steindorff A."/>
            <person name="Hensen N."/>
            <person name="Bonometti L."/>
            <person name="Westerberg I."/>
            <person name="Brannstrom I.O."/>
            <person name="Guillou S."/>
            <person name="Cros-Aarteil S."/>
            <person name="Calhoun S."/>
            <person name="Haridas S."/>
            <person name="Kuo A."/>
            <person name="Mondo S."/>
            <person name="Pangilinan J."/>
            <person name="Riley R."/>
            <person name="Labutti K."/>
            <person name="Andreopoulos B."/>
            <person name="Lipzen A."/>
            <person name="Chen C."/>
            <person name="Yanf M."/>
            <person name="Daum C."/>
            <person name="Ng V."/>
            <person name="Clum A."/>
            <person name="Ohm R."/>
            <person name="Martin F."/>
            <person name="Silar P."/>
            <person name="Natvig D."/>
            <person name="Lalanne C."/>
            <person name="Gautier V."/>
            <person name="Ament-Velasquez S.L."/>
            <person name="Kruys A."/>
            <person name="Hutchinson M.I."/>
            <person name="Powell A.J."/>
            <person name="Barry K."/>
            <person name="Miller A.N."/>
            <person name="Grigoriev I.V."/>
            <person name="Debuchy R."/>
            <person name="Gladieux P."/>
            <person name="Thoren M.H."/>
            <person name="Johannesson H."/>
        </authorList>
    </citation>
    <scope>NUCLEOTIDE SEQUENCE</scope>
    <source>
        <strain evidence="3">CBS 532.94</strain>
    </source>
</reference>
<name>A0AAN7C5X7_9PEZI</name>